<feature type="site" description="Cleavage (non-hydrolytic); by autocatalysis" evidence="12">
    <location>
        <begin position="257"/>
        <end position="258"/>
    </location>
</feature>
<evidence type="ECO:0000256" key="10">
    <source>
        <dbReference type="ARBA" id="ARBA00023264"/>
    </source>
</evidence>
<evidence type="ECO:0000256" key="6">
    <source>
        <dbReference type="ARBA" id="ARBA00023136"/>
    </source>
</evidence>
<sequence>MDIYYIERATGKRKKEIVAGDRFLRWIYDTKVGNAILETLVKKKVFSVIYGKFQDFSFSRKKIKAFIQDFQIDMSEAEREHAYEYSNFNDFFTRKLKKKSRPISMNVEHLISPADGRVLAYENIDKDKVIQVKGSYYKLRDLLYDDNIANEYDKGVCIVIRLCPSDYHRFHFPDSGTAYESKKIKGQYYSVNPIALNKIVDLYCQNKREITLFESDNFGEMILCEVGATCVGSIIQTYNAGQHVEKGEEKGYFKFGGSTVILFLKSGQIKIDEDICANTKLGIETKVNMGERLGRKIW</sequence>
<dbReference type="PANTHER" id="PTHR10067:SF17">
    <property type="entry name" value="PHOSPHATIDYLSERINE DECARBOXYLASE PROENZYME 2"/>
    <property type="match status" value="1"/>
</dbReference>
<keyword evidence="5 12" id="KW-0443">Lipid metabolism</keyword>
<comment type="similarity">
    <text evidence="12">Belongs to the phosphatidylserine decarboxylase family. PSD-B subfamily. Prokaryotic type II sub-subfamily.</text>
</comment>
<dbReference type="Proteomes" id="UP000075531">
    <property type="component" value="Unassembled WGS sequence"/>
</dbReference>
<evidence type="ECO:0000256" key="12">
    <source>
        <dbReference type="HAMAP-Rule" id="MF_00663"/>
    </source>
</evidence>
<dbReference type="NCBIfam" id="NF001941">
    <property type="entry name" value="PRK00723.1"/>
    <property type="match status" value="1"/>
</dbReference>
<evidence type="ECO:0000256" key="2">
    <source>
        <dbReference type="ARBA" id="ARBA00022475"/>
    </source>
</evidence>
<protein>
    <recommendedName>
        <fullName evidence="12">Phosphatidylserine decarboxylase proenzyme</fullName>
        <ecNumber evidence="12">4.1.1.65</ecNumber>
    </recommendedName>
    <component>
        <recommendedName>
            <fullName evidence="12">Phosphatidylserine decarboxylase alpha chain</fullName>
        </recommendedName>
    </component>
    <component>
        <recommendedName>
            <fullName evidence="12">Phosphatidylserine decarboxylase beta chain</fullName>
        </recommendedName>
    </component>
</protein>
<dbReference type="AlphaFoldDB" id="A0A151B460"/>
<accession>A0A151B460</accession>
<evidence type="ECO:0000256" key="5">
    <source>
        <dbReference type="ARBA" id="ARBA00023098"/>
    </source>
</evidence>
<evidence type="ECO:0000256" key="1">
    <source>
        <dbReference type="ARBA" id="ARBA00005189"/>
    </source>
</evidence>
<keyword evidence="2 12" id="KW-1003">Cell membrane</keyword>
<comment type="subcellular location">
    <subcellularLocation>
        <location evidence="12">Cell membrane</location>
        <topology evidence="12">Peripheral membrane protein</topology>
    </subcellularLocation>
</comment>
<comment type="function">
    <text evidence="12">Catalyzes the formation of phosphatidylethanolamine (PtdEtn) from phosphatidylserine (PtdSer).</text>
</comment>
<keyword evidence="4 12" id="KW-0210">Decarboxylase</keyword>
<keyword evidence="6 12" id="KW-0472">Membrane</keyword>
<dbReference type="PATRIC" id="fig|1121338.3.peg.1453"/>
<keyword evidence="14" id="KW-1185">Reference proteome</keyword>
<feature type="active site" description="Charge relay system; for autoendoproteolytic cleavage activity" evidence="12">
    <location>
        <position position="115"/>
    </location>
</feature>
<keyword evidence="3 12" id="KW-0444">Lipid biosynthesis</keyword>
<gene>
    <name evidence="12 13" type="primary">psd</name>
    <name evidence="13" type="ORF">CLTEP_14190</name>
</gene>
<feature type="modified residue" description="Pyruvic acid (Ser); by autocatalysis" evidence="12">
    <location>
        <position position="258"/>
    </location>
</feature>
<dbReference type="GO" id="GO:0005886">
    <property type="term" value="C:plasma membrane"/>
    <property type="evidence" value="ECO:0007669"/>
    <property type="project" value="UniProtKB-SubCell"/>
</dbReference>
<dbReference type="RefSeq" id="WP_066824585.1">
    <property type="nucleotide sequence ID" value="NZ_LTBA01000012.1"/>
</dbReference>
<comment type="caution">
    <text evidence="13">The sequence shown here is derived from an EMBL/GenBank/DDBJ whole genome shotgun (WGS) entry which is preliminary data.</text>
</comment>
<feature type="active site" description="Charge relay system; for autoendoproteolytic cleavage activity" evidence="12">
    <location>
        <position position="171"/>
    </location>
</feature>
<keyword evidence="7 12" id="KW-0865">Zymogen</keyword>
<evidence type="ECO:0000256" key="3">
    <source>
        <dbReference type="ARBA" id="ARBA00022516"/>
    </source>
</evidence>
<evidence type="ECO:0000313" key="13">
    <source>
        <dbReference type="EMBL" id="KYH34699.1"/>
    </source>
</evidence>
<dbReference type="InterPro" id="IPR033177">
    <property type="entry name" value="PSD-B"/>
</dbReference>
<comment type="subunit">
    <text evidence="12">Heterodimer of a large membrane-associated beta subunit and a small pyruvoyl-containing alpha subunit.</text>
</comment>
<comment type="catalytic activity">
    <reaction evidence="12">
        <text>a 1,2-diacyl-sn-glycero-3-phospho-L-serine + H(+) = a 1,2-diacyl-sn-glycero-3-phosphoethanolamine + CO2</text>
        <dbReference type="Rhea" id="RHEA:20828"/>
        <dbReference type="ChEBI" id="CHEBI:15378"/>
        <dbReference type="ChEBI" id="CHEBI:16526"/>
        <dbReference type="ChEBI" id="CHEBI:57262"/>
        <dbReference type="ChEBI" id="CHEBI:64612"/>
        <dbReference type="EC" id="4.1.1.65"/>
    </reaction>
</comment>
<name>A0A151B460_9CLOT</name>
<evidence type="ECO:0000256" key="7">
    <source>
        <dbReference type="ARBA" id="ARBA00023145"/>
    </source>
</evidence>
<dbReference type="NCBIfam" id="TIGR00163">
    <property type="entry name" value="PS_decarb"/>
    <property type="match status" value="1"/>
</dbReference>
<keyword evidence="9 12" id="KW-0456">Lyase</keyword>
<dbReference type="PANTHER" id="PTHR10067">
    <property type="entry name" value="PHOSPHATIDYLSERINE DECARBOXYLASE"/>
    <property type="match status" value="1"/>
</dbReference>
<evidence type="ECO:0000256" key="11">
    <source>
        <dbReference type="ARBA" id="ARBA00023317"/>
    </source>
</evidence>
<dbReference type="OrthoDB" id="9802030at2"/>
<feature type="chain" id="PRO_5023310338" description="Phosphatidylserine decarboxylase alpha chain" evidence="12">
    <location>
        <begin position="258"/>
        <end position="298"/>
    </location>
</feature>
<dbReference type="Pfam" id="PF02666">
    <property type="entry name" value="PS_Dcarbxylase"/>
    <property type="match status" value="1"/>
</dbReference>
<comment type="pathway">
    <text evidence="12">Phospholipid metabolism; phosphatidylethanolamine biosynthesis; phosphatidylethanolamine from CDP-diacylglycerol: step 2/2.</text>
</comment>
<evidence type="ECO:0000256" key="8">
    <source>
        <dbReference type="ARBA" id="ARBA00023209"/>
    </source>
</evidence>
<dbReference type="UniPathway" id="UPA00558">
    <property type="reaction ID" value="UER00616"/>
</dbReference>
<organism evidence="13 14">
    <name type="scientific">Clostridium tepidiprofundi DSM 19306</name>
    <dbReference type="NCBI Taxonomy" id="1121338"/>
    <lineage>
        <taxon>Bacteria</taxon>
        <taxon>Bacillati</taxon>
        <taxon>Bacillota</taxon>
        <taxon>Clostridia</taxon>
        <taxon>Eubacteriales</taxon>
        <taxon>Clostridiaceae</taxon>
        <taxon>Clostridium</taxon>
    </lineage>
</organism>
<reference evidence="13 14" key="1">
    <citation type="submission" date="2016-02" db="EMBL/GenBank/DDBJ databases">
        <title>Genome sequence of Clostridium tepidiprofundi DSM 19306.</title>
        <authorList>
            <person name="Poehlein A."/>
            <person name="Daniel R."/>
        </authorList>
    </citation>
    <scope>NUCLEOTIDE SEQUENCE [LARGE SCALE GENOMIC DNA]</scope>
    <source>
        <strain evidence="13 14">DSM 19306</strain>
    </source>
</reference>
<feature type="active site" description="Schiff-base intermediate with substrate; via pyruvic acid; for decarboxylase activity" evidence="12">
    <location>
        <position position="258"/>
    </location>
</feature>
<dbReference type="InterPro" id="IPR033179">
    <property type="entry name" value="PSD_type2_pro"/>
</dbReference>
<evidence type="ECO:0000256" key="9">
    <source>
        <dbReference type="ARBA" id="ARBA00023239"/>
    </source>
</evidence>
<keyword evidence="11 12" id="KW-0670">Pyruvate</keyword>
<dbReference type="InterPro" id="IPR003817">
    <property type="entry name" value="PS_Dcarbxylase"/>
</dbReference>
<feature type="active site" description="Charge relay system; for autoendoproteolytic cleavage activity" evidence="12">
    <location>
        <position position="258"/>
    </location>
</feature>
<dbReference type="STRING" id="1121338.CLTEP_14190"/>
<proteinExistence type="inferred from homology"/>
<dbReference type="GO" id="GO:0006646">
    <property type="term" value="P:phosphatidylethanolamine biosynthetic process"/>
    <property type="evidence" value="ECO:0007669"/>
    <property type="project" value="UniProtKB-UniRule"/>
</dbReference>
<keyword evidence="10 12" id="KW-1208">Phospholipid metabolism</keyword>
<evidence type="ECO:0000256" key="4">
    <source>
        <dbReference type="ARBA" id="ARBA00022793"/>
    </source>
</evidence>
<comment type="pathway">
    <text evidence="1">Lipid metabolism.</text>
</comment>
<dbReference type="HAMAP" id="MF_00663">
    <property type="entry name" value="PS_decarb_PSD_B_type2"/>
    <property type="match status" value="1"/>
</dbReference>
<comment type="PTM">
    <text evidence="12">Is synthesized initially as an inactive proenzyme. Formation of the active enzyme involves a self-maturation process in which the active site pyruvoyl group is generated from an internal serine residue via an autocatalytic post-translational modification. Two non-identical subunits are generated from the proenzyme in this reaction, and the pyruvate is formed at the N-terminus of the alpha chain, which is derived from the carboxyl end of the proenzyme. The autoendoproteolytic cleavage occurs by a canonical serine protease mechanism, in which the side chain hydroxyl group of the serine supplies its oxygen atom to form the C-terminus of the beta chain, while the remainder of the serine residue undergoes an oxidative deamination to produce ammonia and the pyruvoyl prosthetic group on the alpha chain. During this reaction, the Ser that is part of the protease active site of the proenzyme becomes the pyruvoyl prosthetic group, which constitutes an essential element of the active site of the mature decarboxylase.</text>
</comment>
<comment type="cofactor">
    <cofactor evidence="12">
        <name>pyruvate</name>
        <dbReference type="ChEBI" id="CHEBI:15361"/>
    </cofactor>
    <text evidence="12">Binds 1 pyruvoyl group covalently per subunit.</text>
</comment>
<feature type="chain" id="PRO_5023310339" description="Phosphatidylserine decarboxylase beta chain" evidence="12">
    <location>
        <begin position="1"/>
        <end position="257"/>
    </location>
</feature>
<dbReference type="GO" id="GO:0004609">
    <property type="term" value="F:phosphatidylserine decarboxylase activity"/>
    <property type="evidence" value="ECO:0007669"/>
    <property type="project" value="UniProtKB-UniRule"/>
</dbReference>
<dbReference type="EMBL" id="LTBA01000012">
    <property type="protein sequence ID" value="KYH34699.1"/>
    <property type="molecule type" value="Genomic_DNA"/>
</dbReference>
<keyword evidence="8 12" id="KW-0594">Phospholipid biosynthesis</keyword>
<dbReference type="EC" id="4.1.1.65" evidence="12"/>
<evidence type="ECO:0000313" key="14">
    <source>
        <dbReference type="Proteomes" id="UP000075531"/>
    </source>
</evidence>